<accession>A0A193DTE8</accession>
<dbReference type="AlphaFoldDB" id="A0A193DTE8"/>
<feature type="non-terminal residue" evidence="1">
    <location>
        <position position="118"/>
    </location>
</feature>
<keyword evidence="1" id="KW-0687">Ribonucleoprotein</keyword>
<evidence type="ECO:0000313" key="1">
    <source>
        <dbReference type="EMBL" id="ANN45605.1"/>
    </source>
</evidence>
<organism evidence="1">
    <name type="scientific">Ophioglossum petiolatum</name>
    <dbReference type="NCBI Taxonomy" id="37426"/>
    <lineage>
        <taxon>Eukaryota</taxon>
        <taxon>Viridiplantae</taxon>
        <taxon>Streptophyta</taxon>
        <taxon>Embryophyta</taxon>
        <taxon>Tracheophyta</taxon>
        <taxon>Polypodiopsida</taxon>
        <taxon>Ophioglossidae</taxon>
        <taxon>Ophioglossales</taxon>
        <taxon>Ophioglossaceae</taxon>
        <taxon>Ophioglossoideae</taxon>
        <taxon>Ophioglossum</taxon>
    </lineage>
</organism>
<dbReference type="GO" id="GO:0005840">
    <property type="term" value="C:ribosome"/>
    <property type="evidence" value="ECO:0007669"/>
    <property type="project" value="UniProtKB-KW"/>
</dbReference>
<geneLocation type="mitochondrion" evidence="1"/>
<sequence length="118" mass="13271">THNSSFILLRESALKYSVKPLQCGNKGIMKLLHPQNMVLVNTGLKTPVIFSQDEAKRVSVLGDNASRVFPPTARVPWVLNLVGIQDLEEAEGLRSPRIVWPEPCKPNLFSPERLNKKR</sequence>
<gene>
    <name evidence="1" type="primary">rps1</name>
</gene>
<protein>
    <submittedName>
        <fullName evidence="1">Ribosomal protein s1</fullName>
    </submittedName>
</protein>
<dbReference type="EMBL" id="KU352852">
    <property type="protein sequence ID" value="ANN45605.1"/>
    <property type="molecule type" value="mRNA"/>
</dbReference>
<proteinExistence type="evidence at transcript level"/>
<reference evidence="1" key="1">
    <citation type="journal article" date="2016" name="BMC Evol. Biol.">
        <title>Reverse U-to-C editing exceeds C-to-U RNA editing in some ferns - a monilophyte-wide comparison of chloroplast and mitochondrial RNA editing suggests independent evolution of the two processes in both organelles.</title>
        <authorList>
            <person name="Knie N."/>
            <person name="Grewe F."/>
            <person name="Fischer S."/>
            <person name="Knoop V."/>
        </authorList>
    </citation>
    <scope>NUCLEOTIDE SEQUENCE</scope>
</reference>
<feature type="non-terminal residue" evidence="1">
    <location>
        <position position="1"/>
    </location>
</feature>
<keyword evidence="1" id="KW-0689">Ribosomal protein</keyword>
<name>A0A193DTE8_9MONI</name>
<keyword evidence="1" id="KW-0496">Mitochondrion</keyword>